<keyword evidence="3" id="KW-1185">Reference proteome</keyword>
<gene>
    <name evidence="2" type="ORF">GMARGA_LOCUS30485</name>
</gene>
<proteinExistence type="predicted"/>
<dbReference type="EMBL" id="CAJVQB010043058">
    <property type="protein sequence ID" value="CAG8830898.1"/>
    <property type="molecule type" value="Genomic_DNA"/>
</dbReference>
<reference evidence="2 3" key="1">
    <citation type="submission" date="2021-06" db="EMBL/GenBank/DDBJ databases">
        <authorList>
            <person name="Kallberg Y."/>
            <person name="Tangrot J."/>
            <person name="Rosling A."/>
        </authorList>
    </citation>
    <scope>NUCLEOTIDE SEQUENCE [LARGE SCALE GENOMIC DNA]</scope>
    <source>
        <strain evidence="2 3">120-4 pot B 10/14</strain>
    </source>
</reference>
<evidence type="ECO:0000256" key="1">
    <source>
        <dbReference type="SAM" id="MobiDB-lite"/>
    </source>
</evidence>
<accession>A0ABN7WI55</accession>
<name>A0ABN7WI55_GIGMA</name>
<feature type="region of interest" description="Disordered" evidence="1">
    <location>
        <begin position="30"/>
        <end position="64"/>
    </location>
</feature>
<protein>
    <submittedName>
        <fullName evidence="2">36849_t:CDS:1</fullName>
    </submittedName>
</protein>
<organism evidence="2 3">
    <name type="scientific">Gigaspora margarita</name>
    <dbReference type="NCBI Taxonomy" id="4874"/>
    <lineage>
        <taxon>Eukaryota</taxon>
        <taxon>Fungi</taxon>
        <taxon>Fungi incertae sedis</taxon>
        <taxon>Mucoromycota</taxon>
        <taxon>Glomeromycotina</taxon>
        <taxon>Glomeromycetes</taxon>
        <taxon>Diversisporales</taxon>
        <taxon>Gigasporaceae</taxon>
        <taxon>Gigaspora</taxon>
    </lineage>
</organism>
<feature type="non-terminal residue" evidence="2">
    <location>
        <position position="1"/>
    </location>
</feature>
<feature type="compositionally biased region" description="Basic and acidic residues" evidence="1">
    <location>
        <begin position="33"/>
        <end position="46"/>
    </location>
</feature>
<comment type="caution">
    <text evidence="2">The sequence shown here is derived from an EMBL/GenBank/DDBJ whole genome shotgun (WGS) entry which is preliminary data.</text>
</comment>
<evidence type="ECO:0000313" key="3">
    <source>
        <dbReference type="Proteomes" id="UP000789901"/>
    </source>
</evidence>
<dbReference type="Proteomes" id="UP000789901">
    <property type="component" value="Unassembled WGS sequence"/>
</dbReference>
<sequence length="64" mass="7148">SFEAAGLTLNPNGSENDKITSCLQAIFANHNESNPDDKLDNKHDDELYSENVSDDDPEDMMNFD</sequence>
<evidence type="ECO:0000313" key="2">
    <source>
        <dbReference type="EMBL" id="CAG8830898.1"/>
    </source>
</evidence>
<feature type="compositionally biased region" description="Acidic residues" evidence="1">
    <location>
        <begin position="52"/>
        <end position="64"/>
    </location>
</feature>